<sequence>MPALALAVLWAMRGSWRKTPTARATALLLVALTLSWLGDGAGLFFPFLGDELPAMLLCFGLAHLVYIALFLRFLPHRPLPRWTIVYALWWIVMIAVLWPSLGALAVGVAVYGLVLGGTAVAASRGSRVTALGGAFFLASDTILAVRLFLPDQTPPLADTWIMLAYTIGQGLLAYGVIRLLRGGAR</sequence>
<gene>
    <name evidence="7" type="ORF">J0P97_02740</name>
</gene>
<dbReference type="Proteomes" id="UP000740605">
    <property type="component" value="Unassembled WGS sequence"/>
</dbReference>
<evidence type="ECO:0000256" key="6">
    <source>
        <dbReference type="SAM" id="Phobius"/>
    </source>
</evidence>
<evidence type="ECO:0000256" key="2">
    <source>
        <dbReference type="ARBA" id="ARBA00007375"/>
    </source>
</evidence>
<feature type="transmembrane region" description="Helical" evidence="6">
    <location>
        <begin position="27"/>
        <end position="48"/>
    </location>
</feature>
<organism evidence="7 8">
    <name type="scientific">Microbacterium flavum</name>
    <dbReference type="NCBI Taxonomy" id="415216"/>
    <lineage>
        <taxon>Bacteria</taxon>
        <taxon>Bacillati</taxon>
        <taxon>Actinomycetota</taxon>
        <taxon>Actinomycetes</taxon>
        <taxon>Micrococcales</taxon>
        <taxon>Microbacteriaceae</taxon>
        <taxon>Microbacterium</taxon>
    </lineage>
</organism>
<evidence type="ECO:0000313" key="8">
    <source>
        <dbReference type="Proteomes" id="UP000740605"/>
    </source>
</evidence>
<name>A0ABS5XR35_9MICO</name>
<reference evidence="7 8" key="1">
    <citation type="submission" date="2021-03" db="EMBL/GenBank/DDBJ databases">
        <title>Microbacterium pauli sp. nov., isolated from microfiltered milk.</title>
        <authorList>
            <person name="Bellassi P."/>
            <person name="Fontana A."/>
            <person name="Callegari M.L."/>
            <person name="Lorenzo M."/>
            <person name="Cappa F."/>
        </authorList>
    </citation>
    <scope>NUCLEOTIDE SEQUENCE [LARGE SCALE GENOMIC DNA]</scope>
    <source>
        <strain evidence="7 8">DSM 18909</strain>
    </source>
</reference>
<comment type="similarity">
    <text evidence="2">Belongs to the TMEM86 family.</text>
</comment>
<dbReference type="EMBL" id="JAFLHG010000002">
    <property type="protein sequence ID" value="MBT8796991.1"/>
    <property type="molecule type" value="Genomic_DNA"/>
</dbReference>
<proteinExistence type="inferred from homology"/>
<keyword evidence="4 6" id="KW-1133">Transmembrane helix</keyword>
<keyword evidence="3 6" id="KW-0812">Transmembrane</keyword>
<feature type="transmembrane region" description="Helical" evidence="6">
    <location>
        <begin position="87"/>
        <end position="116"/>
    </location>
</feature>
<dbReference type="PANTHER" id="PTHR31885">
    <property type="entry name" value="GH04784P"/>
    <property type="match status" value="1"/>
</dbReference>
<accession>A0ABS5XR35</accession>
<dbReference type="PANTHER" id="PTHR31885:SF6">
    <property type="entry name" value="GH04784P"/>
    <property type="match status" value="1"/>
</dbReference>
<protein>
    <submittedName>
        <fullName evidence="7">Lysoplasmalogenase</fullName>
    </submittedName>
</protein>
<dbReference type="InterPro" id="IPR012506">
    <property type="entry name" value="TMEM86B-like"/>
</dbReference>
<evidence type="ECO:0000256" key="4">
    <source>
        <dbReference type="ARBA" id="ARBA00022989"/>
    </source>
</evidence>
<feature type="transmembrane region" description="Helical" evidence="6">
    <location>
        <begin position="128"/>
        <end position="148"/>
    </location>
</feature>
<evidence type="ECO:0000256" key="1">
    <source>
        <dbReference type="ARBA" id="ARBA00004141"/>
    </source>
</evidence>
<feature type="transmembrane region" description="Helical" evidence="6">
    <location>
        <begin position="55"/>
        <end position="75"/>
    </location>
</feature>
<evidence type="ECO:0000256" key="3">
    <source>
        <dbReference type="ARBA" id="ARBA00022692"/>
    </source>
</evidence>
<keyword evidence="5 6" id="KW-0472">Membrane</keyword>
<comment type="subcellular location">
    <subcellularLocation>
        <location evidence="1">Membrane</location>
        <topology evidence="1">Multi-pass membrane protein</topology>
    </subcellularLocation>
</comment>
<dbReference type="Pfam" id="PF07947">
    <property type="entry name" value="YhhN"/>
    <property type="match status" value="1"/>
</dbReference>
<comment type="caution">
    <text evidence="7">The sequence shown here is derived from an EMBL/GenBank/DDBJ whole genome shotgun (WGS) entry which is preliminary data.</text>
</comment>
<evidence type="ECO:0000256" key="5">
    <source>
        <dbReference type="ARBA" id="ARBA00023136"/>
    </source>
</evidence>
<feature type="transmembrane region" description="Helical" evidence="6">
    <location>
        <begin position="160"/>
        <end position="180"/>
    </location>
</feature>
<evidence type="ECO:0000313" key="7">
    <source>
        <dbReference type="EMBL" id="MBT8796991.1"/>
    </source>
</evidence>
<keyword evidence="8" id="KW-1185">Reference proteome</keyword>